<organism evidence="2 3">
    <name type="scientific">Streptomyces naganishii JCM 4654</name>
    <dbReference type="NCBI Taxonomy" id="1306179"/>
    <lineage>
        <taxon>Bacteria</taxon>
        <taxon>Bacillati</taxon>
        <taxon>Actinomycetota</taxon>
        <taxon>Actinomycetes</taxon>
        <taxon>Kitasatosporales</taxon>
        <taxon>Streptomycetaceae</taxon>
        <taxon>Streptomyces</taxon>
    </lineage>
</organism>
<sequence length="133" mass="14492">MSRNKFLWAQGGALALMCLFVTAGTAGAADVARGAAVSKGCGAKVIYDAEVWHYDGGFAGLSFRDEGEEFPAGECLDGLITGKVIEGHFYCYKPHFSETSQVCEKSLAPWNDYRYFRELSNGTFIDEKAIAWG</sequence>
<protein>
    <recommendedName>
        <fullName evidence="4">Secreted protein</fullName>
    </recommendedName>
</protein>
<reference evidence="2" key="2">
    <citation type="submission" date="2020-09" db="EMBL/GenBank/DDBJ databases">
        <authorList>
            <person name="Sun Q."/>
            <person name="Ohkuma M."/>
        </authorList>
    </citation>
    <scope>NUCLEOTIDE SEQUENCE</scope>
    <source>
        <strain evidence="2">JCM 4654</strain>
    </source>
</reference>
<dbReference type="EMBL" id="BMVF01000009">
    <property type="protein sequence ID" value="GHD91086.1"/>
    <property type="molecule type" value="Genomic_DNA"/>
</dbReference>
<evidence type="ECO:0008006" key="4">
    <source>
        <dbReference type="Google" id="ProtNLM"/>
    </source>
</evidence>
<dbReference type="AlphaFoldDB" id="A0A918Y5Z6"/>
<evidence type="ECO:0000313" key="3">
    <source>
        <dbReference type="Proteomes" id="UP000608955"/>
    </source>
</evidence>
<feature type="chain" id="PRO_5037010906" description="Secreted protein" evidence="1">
    <location>
        <begin position="29"/>
        <end position="133"/>
    </location>
</feature>
<reference evidence="2" key="1">
    <citation type="journal article" date="2014" name="Int. J. Syst. Evol. Microbiol.">
        <title>Complete genome sequence of Corynebacterium casei LMG S-19264T (=DSM 44701T), isolated from a smear-ripened cheese.</title>
        <authorList>
            <consortium name="US DOE Joint Genome Institute (JGI-PGF)"/>
            <person name="Walter F."/>
            <person name="Albersmeier A."/>
            <person name="Kalinowski J."/>
            <person name="Ruckert C."/>
        </authorList>
    </citation>
    <scope>NUCLEOTIDE SEQUENCE</scope>
    <source>
        <strain evidence="2">JCM 4654</strain>
    </source>
</reference>
<gene>
    <name evidence="2" type="ORF">GCM10010508_38450</name>
</gene>
<evidence type="ECO:0000313" key="2">
    <source>
        <dbReference type="EMBL" id="GHD91086.1"/>
    </source>
</evidence>
<proteinExistence type="predicted"/>
<evidence type="ECO:0000256" key="1">
    <source>
        <dbReference type="SAM" id="SignalP"/>
    </source>
</evidence>
<comment type="caution">
    <text evidence="2">The sequence shown here is derived from an EMBL/GenBank/DDBJ whole genome shotgun (WGS) entry which is preliminary data.</text>
</comment>
<feature type="signal peptide" evidence="1">
    <location>
        <begin position="1"/>
        <end position="28"/>
    </location>
</feature>
<accession>A0A918Y5Z6</accession>
<keyword evidence="1" id="KW-0732">Signal</keyword>
<dbReference type="Proteomes" id="UP000608955">
    <property type="component" value="Unassembled WGS sequence"/>
</dbReference>
<keyword evidence="3" id="KW-1185">Reference proteome</keyword>
<name>A0A918Y5Z6_9ACTN</name>